<dbReference type="InterPro" id="IPR050438">
    <property type="entry name" value="LMW_PTPase"/>
</dbReference>
<evidence type="ECO:0000256" key="3">
    <source>
        <dbReference type="ARBA" id="ARBA00022801"/>
    </source>
</evidence>
<organism evidence="8 9">
    <name type="scientific">Streptococcus viridans</name>
    <dbReference type="NCBI Taxonomy" id="78535"/>
    <lineage>
        <taxon>Bacteria</taxon>
        <taxon>Bacillati</taxon>
        <taxon>Bacillota</taxon>
        <taxon>Bacilli</taxon>
        <taxon>Lactobacillales</taxon>
        <taxon>Streptococcaceae</taxon>
        <taxon>Streptococcus</taxon>
    </lineage>
</organism>
<comment type="catalytic activity">
    <reaction evidence="5">
        <text>O-phospho-L-tyrosyl-[protein] + H2O = L-tyrosyl-[protein] + phosphate</text>
        <dbReference type="Rhea" id="RHEA:10684"/>
        <dbReference type="Rhea" id="RHEA-COMP:10136"/>
        <dbReference type="Rhea" id="RHEA-COMP:20101"/>
        <dbReference type="ChEBI" id="CHEBI:15377"/>
        <dbReference type="ChEBI" id="CHEBI:43474"/>
        <dbReference type="ChEBI" id="CHEBI:46858"/>
        <dbReference type="ChEBI" id="CHEBI:61978"/>
        <dbReference type="EC" id="3.1.3.48"/>
    </reaction>
</comment>
<evidence type="ECO:0000313" key="8">
    <source>
        <dbReference type="EMBL" id="VED66307.1"/>
    </source>
</evidence>
<dbReference type="PANTHER" id="PTHR11717">
    <property type="entry name" value="LOW MOLECULAR WEIGHT PROTEIN TYROSINE PHOSPHATASE"/>
    <property type="match status" value="1"/>
</dbReference>
<name>A0A447Z1Y3_9STRE</name>
<proteinExistence type="inferred from homology"/>
<sequence>MKKIVFVCLGNICRSPMAEFVMKDLTNQYEIESRATSNWEHGNPIHQGTQKIFRSHGVPYEASKTSLQISDQDFHTFDLILGMDENNVADLKRMAPPGTEHKIHLFAGESVPDPWYTGDFEETYRRVLAGCQGWLERLED</sequence>
<feature type="active site" description="Nucleophile" evidence="6">
    <location>
        <position position="8"/>
    </location>
</feature>
<dbReference type="Proteomes" id="UP000270025">
    <property type="component" value="Chromosome"/>
</dbReference>
<accession>A0A447Z1Y3</accession>
<feature type="domain" description="Phosphotyrosine protein phosphatase I" evidence="7">
    <location>
        <begin position="2"/>
        <end position="137"/>
    </location>
</feature>
<reference evidence="8 9" key="1">
    <citation type="submission" date="2018-12" db="EMBL/GenBank/DDBJ databases">
        <authorList>
            <consortium name="Pathogen Informatics"/>
        </authorList>
    </citation>
    <scope>NUCLEOTIDE SEQUENCE [LARGE SCALE GENOMIC DNA]</scope>
    <source>
        <strain evidence="8 9">NCTC3166</strain>
    </source>
</reference>
<feature type="active site" description="Proton donor" evidence="6">
    <location>
        <position position="113"/>
    </location>
</feature>
<dbReference type="PANTHER" id="PTHR11717:SF7">
    <property type="entry name" value="LOW MOLECULAR WEIGHT PHOSPHOTYROSINE PROTEIN PHOSPHATASE"/>
    <property type="match status" value="1"/>
</dbReference>
<evidence type="ECO:0000313" key="9">
    <source>
        <dbReference type="Proteomes" id="UP000270025"/>
    </source>
</evidence>
<dbReference type="Gene3D" id="3.40.50.2300">
    <property type="match status" value="1"/>
</dbReference>
<dbReference type="InterPro" id="IPR017867">
    <property type="entry name" value="Tyr_phospatase_low_mol_wt"/>
</dbReference>
<protein>
    <recommendedName>
        <fullName evidence="2">protein-tyrosine-phosphatase</fullName>
        <ecNumber evidence="2">3.1.3.48</ecNumber>
    </recommendedName>
</protein>
<dbReference type="GO" id="GO:0004725">
    <property type="term" value="F:protein tyrosine phosphatase activity"/>
    <property type="evidence" value="ECO:0007669"/>
    <property type="project" value="UniProtKB-EC"/>
</dbReference>
<gene>
    <name evidence="8" type="primary">ptpA</name>
    <name evidence="8" type="ORF">NCTC3166_00073</name>
</gene>
<evidence type="ECO:0000259" key="7">
    <source>
        <dbReference type="SMART" id="SM00226"/>
    </source>
</evidence>
<keyword evidence="3 8" id="KW-0378">Hydrolase</keyword>
<dbReference type="KEGG" id="svf:NCTC3166_00073"/>
<evidence type="ECO:0000256" key="5">
    <source>
        <dbReference type="ARBA" id="ARBA00051722"/>
    </source>
</evidence>
<evidence type="ECO:0000256" key="6">
    <source>
        <dbReference type="PIRSR" id="PIRSR617867-1"/>
    </source>
</evidence>
<evidence type="ECO:0000256" key="4">
    <source>
        <dbReference type="ARBA" id="ARBA00022912"/>
    </source>
</evidence>
<dbReference type="SMART" id="SM00226">
    <property type="entry name" value="LMWPc"/>
    <property type="match status" value="1"/>
</dbReference>
<dbReference type="AlphaFoldDB" id="A0A447Z1Y3"/>
<keyword evidence="4" id="KW-0904">Protein phosphatase</keyword>
<keyword evidence="9" id="KW-1185">Reference proteome</keyword>
<dbReference type="PRINTS" id="PR00719">
    <property type="entry name" value="LMWPTPASE"/>
</dbReference>
<dbReference type="RefSeq" id="WP_126403588.1">
    <property type="nucleotide sequence ID" value="NZ_LR134266.1"/>
</dbReference>
<dbReference type="InterPro" id="IPR023485">
    <property type="entry name" value="Ptyr_pPase"/>
</dbReference>
<dbReference type="EMBL" id="LR134266">
    <property type="protein sequence ID" value="VED66307.1"/>
    <property type="molecule type" value="Genomic_DNA"/>
</dbReference>
<dbReference type="CDD" id="cd16343">
    <property type="entry name" value="LMWPTP"/>
    <property type="match status" value="1"/>
</dbReference>
<evidence type="ECO:0000256" key="2">
    <source>
        <dbReference type="ARBA" id="ARBA00013064"/>
    </source>
</evidence>
<dbReference type="EC" id="3.1.3.48" evidence="2"/>
<dbReference type="Pfam" id="PF01451">
    <property type="entry name" value="LMWPc"/>
    <property type="match status" value="1"/>
</dbReference>
<dbReference type="SUPFAM" id="SSF52788">
    <property type="entry name" value="Phosphotyrosine protein phosphatases I"/>
    <property type="match status" value="1"/>
</dbReference>
<evidence type="ECO:0000256" key="1">
    <source>
        <dbReference type="ARBA" id="ARBA00011063"/>
    </source>
</evidence>
<comment type="similarity">
    <text evidence="1">Belongs to the low molecular weight phosphotyrosine protein phosphatase family.</text>
</comment>
<feature type="active site" evidence="6">
    <location>
        <position position="14"/>
    </location>
</feature>
<dbReference type="InterPro" id="IPR036196">
    <property type="entry name" value="Ptyr_pPase_sf"/>
</dbReference>